<sequence length="462" mass="52179">MKRKACISCLLLITILLSGCIASNKARTENASTDEQAVQDMPETLTLQLISWFHGPSGSRHDLYHRISRFQEAHPNVKINIQWSDYYGNPSPWVQQAAAYKKHSRADDMPDIIELVPNQMRFWYQYGIIEPLNIKETALSPYVITSNDGYVLGLTTKINPLIAYYNKNVFQSLDLDPPSSDWDMDKLSDTIVKLQAARQNVYLPFTPFTLEWITSMYGGRIVAPDGMTFSGYVNSDQAVQAADWIAAVGTRIEQYTKRPLAPLYFYAPVPYDLLESKIGLAFDFAYGYLIGQTNSYAEITQRDDNIGIAPLPRGTNAVNPAEMAGLSITSQSRNKRLAMELLRYLSTDTDELFHTIAMNTLHENMKRPTDPVSAADASIVLNETKRAIPAALYMFENYQPQLDFIIWGPAAFRQIMNGGPVQEALNQYADKIESDFRNFKKDSDALDSCMRPWTAYSDTCIQ</sequence>
<dbReference type="Gene3D" id="3.40.190.10">
    <property type="entry name" value="Periplasmic binding protein-like II"/>
    <property type="match status" value="1"/>
</dbReference>
<evidence type="ECO:0000313" key="2">
    <source>
        <dbReference type="EMBL" id="MBD3919944.1"/>
    </source>
</evidence>
<dbReference type="RefSeq" id="WP_191204212.1">
    <property type="nucleotide sequence ID" value="NZ_JACXZA010000003.1"/>
</dbReference>
<comment type="caution">
    <text evidence="2">The sequence shown here is derived from an EMBL/GenBank/DDBJ whole genome shotgun (WGS) entry which is preliminary data.</text>
</comment>
<proteinExistence type="predicted"/>
<dbReference type="Pfam" id="PF01547">
    <property type="entry name" value="SBP_bac_1"/>
    <property type="match status" value="1"/>
</dbReference>
<dbReference type="InterPro" id="IPR050490">
    <property type="entry name" value="Bact_solute-bd_prot1"/>
</dbReference>
<reference evidence="2 3" key="1">
    <citation type="submission" date="2020-09" db="EMBL/GenBank/DDBJ databases">
        <title>Paenibacillus sp. strain PR3 16S rRNA gene Genome sequencing and assembly.</title>
        <authorList>
            <person name="Kim J."/>
        </authorList>
    </citation>
    <scope>NUCLEOTIDE SEQUENCE [LARGE SCALE GENOMIC DNA]</scope>
    <source>
        <strain evidence="2 3">PR3</strain>
    </source>
</reference>
<dbReference type="PANTHER" id="PTHR43649:SF12">
    <property type="entry name" value="DIACETYLCHITOBIOSE BINDING PROTEIN DASA"/>
    <property type="match status" value="1"/>
</dbReference>
<feature type="signal peptide" evidence="1">
    <location>
        <begin position="1"/>
        <end position="22"/>
    </location>
</feature>
<evidence type="ECO:0000313" key="3">
    <source>
        <dbReference type="Proteomes" id="UP000609346"/>
    </source>
</evidence>
<accession>A0ABR8MVE7</accession>
<organism evidence="2 3">
    <name type="scientific">Paenibacillus terricola</name>
    <dbReference type="NCBI Taxonomy" id="2763503"/>
    <lineage>
        <taxon>Bacteria</taxon>
        <taxon>Bacillati</taxon>
        <taxon>Bacillota</taxon>
        <taxon>Bacilli</taxon>
        <taxon>Bacillales</taxon>
        <taxon>Paenibacillaceae</taxon>
        <taxon>Paenibacillus</taxon>
    </lineage>
</organism>
<dbReference type="SUPFAM" id="SSF53850">
    <property type="entry name" value="Periplasmic binding protein-like II"/>
    <property type="match status" value="1"/>
</dbReference>
<dbReference type="PANTHER" id="PTHR43649">
    <property type="entry name" value="ARABINOSE-BINDING PROTEIN-RELATED"/>
    <property type="match status" value="1"/>
</dbReference>
<dbReference type="Proteomes" id="UP000609346">
    <property type="component" value="Unassembled WGS sequence"/>
</dbReference>
<name>A0ABR8MVE7_9BACL</name>
<evidence type="ECO:0000256" key="1">
    <source>
        <dbReference type="SAM" id="SignalP"/>
    </source>
</evidence>
<dbReference type="PROSITE" id="PS51257">
    <property type="entry name" value="PROKAR_LIPOPROTEIN"/>
    <property type="match status" value="1"/>
</dbReference>
<gene>
    <name evidence="2" type="ORF">H8B09_14365</name>
</gene>
<dbReference type="InterPro" id="IPR006059">
    <property type="entry name" value="SBP"/>
</dbReference>
<feature type="chain" id="PRO_5045872730" evidence="1">
    <location>
        <begin position="23"/>
        <end position="462"/>
    </location>
</feature>
<keyword evidence="3" id="KW-1185">Reference proteome</keyword>
<keyword evidence="1" id="KW-0732">Signal</keyword>
<dbReference type="EMBL" id="JACXZA010000003">
    <property type="protein sequence ID" value="MBD3919944.1"/>
    <property type="molecule type" value="Genomic_DNA"/>
</dbReference>
<protein>
    <submittedName>
        <fullName evidence="2">Extracellular solute-binding protein</fullName>
    </submittedName>
</protein>